<sequence length="694" mass="73478">MLKSIVFLAAAAVPGLAALVEKNWDIEWVSASPDGVARPVIGINGAWPLPTLEATVGDKVRITINNKLGNESTGIHWHGIHQIYSNQNDGPAGATQCGVPPGKSFVYEWTADYPGTYWYHGHTGSQYPDGLRGPIIIHDPKDVYKAECEAEYLVTASDWYRAEVPALLASTIFNTSNTQLRPPLPASGLINDGKPAVYKIEPGKKYKFRIVNMSAFAGIMVFLEDHDIEVIEVDGVPVAKKTAKQLYITPAQRYAFIVTGKASATKNYGLSVVFDINPDYRAPVIPFNINATGELQYDASKPAPAQYRVSAFDSILDDTTLTPLKPTLLGPTDVKFELDFNMGIDASGVPRATVNGKPYVHQKVPTLYSVLSTGADASNPLIYGQVNPFIAKKDQVVELVLNNLHFAHHPFHFHGHHFQVCERSAPQAGKAGDVVCVDGGLERDTLTVEAGGSAILRFKADNPGVWLLHCHIEWHVPLGLSATIIEDVAGIQKSIKVPKEHFEMCAAQCLPWEGNAGGNKVNHTDLSNANTPASSDSGALYEQGTCKPDTVSSTASGTATGSATSWPTTWTSLSTSTLYSTKTYTVTSCAPTVTNCPAKGHGAGSWPTSAAVAKPSKSFAPANPESDWAPWVPATTLAPVPVPAGVAPTGTGAAWGTGKPTATSTGKGMLVTAGAAKVASGFGAAALVAVAAML</sequence>
<evidence type="ECO:0000256" key="5">
    <source>
        <dbReference type="ARBA" id="ARBA00023008"/>
    </source>
</evidence>
<dbReference type="GO" id="GO:0033573">
    <property type="term" value="C:high-affinity iron permease complex"/>
    <property type="evidence" value="ECO:0007669"/>
    <property type="project" value="TreeGrafter"/>
</dbReference>
<keyword evidence="12" id="KW-1185">Reference proteome</keyword>
<feature type="compositionally biased region" description="Polar residues" evidence="6">
    <location>
        <begin position="524"/>
        <end position="537"/>
    </location>
</feature>
<dbReference type="EMBL" id="MU839847">
    <property type="protein sequence ID" value="KAK1750437.1"/>
    <property type="molecule type" value="Genomic_DNA"/>
</dbReference>
<organism evidence="11 12">
    <name type="scientific">Echria macrotheca</name>
    <dbReference type="NCBI Taxonomy" id="438768"/>
    <lineage>
        <taxon>Eukaryota</taxon>
        <taxon>Fungi</taxon>
        <taxon>Dikarya</taxon>
        <taxon>Ascomycota</taxon>
        <taxon>Pezizomycotina</taxon>
        <taxon>Sordariomycetes</taxon>
        <taxon>Sordariomycetidae</taxon>
        <taxon>Sordariales</taxon>
        <taxon>Schizotheciaceae</taxon>
        <taxon>Echria</taxon>
    </lineage>
</organism>
<dbReference type="InterPro" id="IPR011707">
    <property type="entry name" value="Cu-oxidase-like_N"/>
</dbReference>
<dbReference type="GO" id="GO:0033215">
    <property type="term" value="P:reductive iron assimilation"/>
    <property type="evidence" value="ECO:0007669"/>
    <property type="project" value="TreeGrafter"/>
</dbReference>
<dbReference type="GO" id="GO:0004322">
    <property type="term" value="F:ferroxidase activity"/>
    <property type="evidence" value="ECO:0007669"/>
    <property type="project" value="TreeGrafter"/>
</dbReference>
<dbReference type="GO" id="GO:0010106">
    <property type="term" value="P:cellular response to iron ion starvation"/>
    <property type="evidence" value="ECO:0007669"/>
    <property type="project" value="TreeGrafter"/>
</dbReference>
<dbReference type="InterPro" id="IPR002355">
    <property type="entry name" value="Cu_oxidase_Cu_BS"/>
</dbReference>
<evidence type="ECO:0000259" key="8">
    <source>
        <dbReference type="Pfam" id="PF00394"/>
    </source>
</evidence>
<feature type="region of interest" description="Disordered" evidence="6">
    <location>
        <begin position="521"/>
        <end position="542"/>
    </location>
</feature>
<keyword evidence="5" id="KW-0186">Copper</keyword>
<dbReference type="InterPro" id="IPR008972">
    <property type="entry name" value="Cupredoxin"/>
</dbReference>
<keyword evidence="2" id="KW-0479">Metal-binding</keyword>
<dbReference type="PROSITE" id="PS00080">
    <property type="entry name" value="MULTICOPPER_OXIDASE2"/>
    <property type="match status" value="1"/>
</dbReference>
<evidence type="ECO:0000259" key="10">
    <source>
        <dbReference type="Pfam" id="PF07732"/>
    </source>
</evidence>
<proteinExistence type="inferred from homology"/>
<dbReference type="InterPro" id="IPR044130">
    <property type="entry name" value="CuRO_2_Fet3-like"/>
</dbReference>
<keyword evidence="3 7" id="KW-0732">Signal</keyword>
<dbReference type="PANTHER" id="PTHR11709:SF361">
    <property type="entry name" value="IRON TRANSPORT MULTICOPPER OXIDASE FET3"/>
    <property type="match status" value="1"/>
</dbReference>
<keyword evidence="4" id="KW-0560">Oxidoreductase</keyword>
<evidence type="ECO:0000313" key="11">
    <source>
        <dbReference type="EMBL" id="KAK1750437.1"/>
    </source>
</evidence>
<reference evidence="11" key="1">
    <citation type="submission" date="2023-06" db="EMBL/GenBank/DDBJ databases">
        <title>Genome-scale phylogeny and comparative genomics of the fungal order Sordariales.</title>
        <authorList>
            <consortium name="Lawrence Berkeley National Laboratory"/>
            <person name="Hensen N."/>
            <person name="Bonometti L."/>
            <person name="Westerberg I."/>
            <person name="Brannstrom I.O."/>
            <person name="Guillou S."/>
            <person name="Cros-Aarteil S."/>
            <person name="Calhoun S."/>
            <person name="Haridas S."/>
            <person name="Kuo A."/>
            <person name="Mondo S."/>
            <person name="Pangilinan J."/>
            <person name="Riley R."/>
            <person name="Labutti K."/>
            <person name="Andreopoulos B."/>
            <person name="Lipzen A."/>
            <person name="Chen C."/>
            <person name="Yanf M."/>
            <person name="Daum C."/>
            <person name="Ng V."/>
            <person name="Clum A."/>
            <person name="Steindorff A."/>
            <person name="Ohm R."/>
            <person name="Martin F."/>
            <person name="Silar P."/>
            <person name="Natvig D."/>
            <person name="Lalanne C."/>
            <person name="Gautier V."/>
            <person name="Ament-Velasquez S.L."/>
            <person name="Kruys A."/>
            <person name="Hutchinson M.I."/>
            <person name="Powell A.J."/>
            <person name="Barry K."/>
            <person name="Miller A.N."/>
            <person name="Grigoriev I.V."/>
            <person name="Debuchy R."/>
            <person name="Gladieux P."/>
            <person name="Thoren M.H."/>
            <person name="Johannesson H."/>
        </authorList>
    </citation>
    <scope>NUCLEOTIDE SEQUENCE</scope>
    <source>
        <strain evidence="11">PSN4</strain>
    </source>
</reference>
<comment type="similarity">
    <text evidence="1">Belongs to the multicopper oxidase family.</text>
</comment>
<evidence type="ECO:0000259" key="9">
    <source>
        <dbReference type="Pfam" id="PF07731"/>
    </source>
</evidence>
<evidence type="ECO:0000256" key="1">
    <source>
        <dbReference type="ARBA" id="ARBA00010609"/>
    </source>
</evidence>
<dbReference type="GO" id="GO:0005507">
    <property type="term" value="F:copper ion binding"/>
    <property type="evidence" value="ECO:0007669"/>
    <property type="project" value="InterPro"/>
</dbReference>
<accession>A0AAJ0B2M4</accession>
<feature type="chain" id="PRO_5042548963" evidence="7">
    <location>
        <begin position="18"/>
        <end position="694"/>
    </location>
</feature>
<dbReference type="AlphaFoldDB" id="A0AAJ0B2M4"/>
<evidence type="ECO:0000256" key="6">
    <source>
        <dbReference type="SAM" id="MobiDB-lite"/>
    </source>
</evidence>
<name>A0AAJ0B2M4_9PEZI</name>
<dbReference type="Gene3D" id="2.60.40.420">
    <property type="entry name" value="Cupredoxins - blue copper proteins"/>
    <property type="match status" value="3"/>
</dbReference>
<protein>
    <submittedName>
        <fullName evidence="11">Cupredoxin</fullName>
    </submittedName>
</protein>
<evidence type="ECO:0000256" key="7">
    <source>
        <dbReference type="SAM" id="SignalP"/>
    </source>
</evidence>
<feature type="domain" description="Plastocyanin-like" evidence="9">
    <location>
        <begin position="360"/>
        <end position="487"/>
    </location>
</feature>
<dbReference type="InterPro" id="IPR011706">
    <property type="entry name" value="Cu-oxidase_C"/>
</dbReference>
<dbReference type="Pfam" id="PF00394">
    <property type="entry name" value="Cu-oxidase"/>
    <property type="match status" value="1"/>
</dbReference>
<feature type="signal peptide" evidence="7">
    <location>
        <begin position="1"/>
        <end position="17"/>
    </location>
</feature>
<gene>
    <name evidence="11" type="ORF">QBC47DRAFT_426206</name>
</gene>
<comment type="caution">
    <text evidence="11">The sequence shown here is derived from an EMBL/GenBank/DDBJ whole genome shotgun (WGS) entry which is preliminary data.</text>
</comment>
<evidence type="ECO:0000256" key="2">
    <source>
        <dbReference type="ARBA" id="ARBA00022723"/>
    </source>
</evidence>
<dbReference type="SUPFAM" id="SSF49503">
    <property type="entry name" value="Cupredoxins"/>
    <property type="match status" value="3"/>
</dbReference>
<dbReference type="InterPro" id="IPR045087">
    <property type="entry name" value="Cu-oxidase_fam"/>
</dbReference>
<dbReference type="CDD" id="cd13877">
    <property type="entry name" value="CuRO_2_Fet3p_like"/>
    <property type="match status" value="1"/>
</dbReference>
<feature type="domain" description="Plastocyanin-like" evidence="8">
    <location>
        <begin position="151"/>
        <end position="273"/>
    </location>
</feature>
<dbReference type="InterPro" id="IPR001117">
    <property type="entry name" value="Cu-oxidase_2nd"/>
</dbReference>
<dbReference type="Proteomes" id="UP001239445">
    <property type="component" value="Unassembled WGS sequence"/>
</dbReference>
<dbReference type="Pfam" id="PF07731">
    <property type="entry name" value="Cu-oxidase_2"/>
    <property type="match status" value="1"/>
</dbReference>
<evidence type="ECO:0000256" key="4">
    <source>
        <dbReference type="ARBA" id="ARBA00023002"/>
    </source>
</evidence>
<feature type="domain" description="Plastocyanin-like" evidence="10">
    <location>
        <begin position="26"/>
        <end position="141"/>
    </location>
</feature>
<dbReference type="Pfam" id="PF07732">
    <property type="entry name" value="Cu-oxidase_3"/>
    <property type="match status" value="1"/>
</dbReference>
<evidence type="ECO:0000313" key="12">
    <source>
        <dbReference type="Proteomes" id="UP001239445"/>
    </source>
</evidence>
<evidence type="ECO:0000256" key="3">
    <source>
        <dbReference type="ARBA" id="ARBA00022729"/>
    </source>
</evidence>
<dbReference type="PANTHER" id="PTHR11709">
    <property type="entry name" value="MULTI-COPPER OXIDASE"/>
    <property type="match status" value="1"/>
</dbReference>